<dbReference type="PANTHER" id="PTHR42718:SF49">
    <property type="entry name" value="EXPORT PROTEIN"/>
    <property type="match status" value="1"/>
</dbReference>
<gene>
    <name evidence="7" type="ORF">V1286_000276</name>
</gene>
<organism evidence="7 8">
    <name type="scientific">Bradyrhizobium algeriense</name>
    <dbReference type="NCBI Taxonomy" id="634784"/>
    <lineage>
        <taxon>Bacteria</taxon>
        <taxon>Pseudomonadati</taxon>
        <taxon>Pseudomonadota</taxon>
        <taxon>Alphaproteobacteria</taxon>
        <taxon>Hyphomicrobiales</taxon>
        <taxon>Nitrobacteraceae</taxon>
        <taxon>Bradyrhizobium</taxon>
    </lineage>
</organism>
<comment type="caution">
    <text evidence="7">The sequence shown here is derived from an EMBL/GenBank/DDBJ whole genome shotgun (WGS) entry which is preliminary data.</text>
</comment>
<feature type="transmembrane region" description="Helical" evidence="5">
    <location>
        <begin position="57"/>
        <end position="75"/>
    </location>
</feature>
<feature type="transmembrane region" description="Helical" evidence="5">
    <location>
        <begin position="87"/>
        <end position="106"/>
    </location>
</feature>
<reference evidence="7 8" key="1">
    <citation type="submission" date="2024-02" db="EMBL/GenBank/DDBJ databases">
        <title>Adaptive strategies in a cosmopolitan and abundant soil bacterium.</title>
        <authorList>
            <person name="Carini P."/>
        </authorList>
    </citation>
    <scope>NUCLEOTIDE SEQUENCE [LARGE SCALE GENOMIC DNA]</scope>
    <source>
        <strain evidence="7 8">AZCC 1608</strain>
    </source>
</reference>
<feature type="transmembrane region" description="Helical" evidence="5">
    <location>
        <begin position="21"/>
        <end position="45"/>
    </location>
</feature>
<dbReference type="Gene3D" id="1.20.1250.20">
    <property type="entry name" value="MFS general substrate transporter like domains"/>
    <property type="match status" value="1"/>
</dbReference>
<dbReference type="PANTHER" id="PTHR42718">
    <property type="entry name" value="MAJOR FACILITATOR SUPERFAMILY MULTIDRUG TRANSPORTER MFSC"/>
    <property type="match status" value="1"/>
</dbReference>
<evidence type="ECO:0000256" key="3">
    <source>
        <dbReference type="ARBA" id="ARBA00022989"/>
    </source>
</evidence>
<dbReference type="RefSeq" id="WP_334477094.1">
    <property type="nucleotide sequence ID" value="NZ_JAZHRV010000001.1"/>
</dbReference>
<keyword evidence="3 5" id="KW-1133">Transmembrane helix</keyword>
<evidence type="ECO:0000259" key="6">
    <source>
        <dbReference type="PROSITE" id="PS50850"/>
    </source>
</evidence>
<dbReference type="PROSITE" id="PS50850">
    <property type="entry name" value="MFS"/>
    <property type="match status" value="1"/>
</dbReference>
<sequence>MTPPTNKPDSDNAQPTPSMAPALLLGMAAFLANFDVTAVVIALPAVARQLGFGVAGYAWVMDAYSLAFTGALLFAGALADRYGRRRAMLAGNGIFALASLACGMAWDGPSLWAARALQGVGAAFLVTGGFALIATVYVQAQARTRAFAWLGVMSGIAMSLGPTIGGLVSSWIGWRWIFLINLPACALIAWGVPRLVAEAREAVPRPLDFVGVMLLTAALAVLVEALLLGRTSTLHLAGGLALSALLLAIFAIQQRRLDKPILDPGVFAQRAMIGIAILLFAVSIGYWAVLVYLPLFFATAFGWSSEVAGLALLTATLPMLFLPPLGGWLIGRAGWRLHFALALAFVAAGNVAIVIALMSGGAVPPMIPIFCGMVAIGVGVALAHPQLSGAAVALVPPDQAGMASAVTVVMRQAGFAVGIAVLGAVLHAEGSAISYVWLFSVAAIASVAGLVAALALLPAQK</sequence>
<evidence type="ECO:0000256" key="5">
    <source>
        <dbReference type="SAM" id="Phobius"/>
    </source>
</evidence>
<dbReference type="PROSITE" id="PS00216">
    <property type="entry name" value="SUGAR_TRANSPORT_1"/>
    <property type="match status" value="1"/>
</dbReference>
<feature type="transmembrane region" description="Helical" evidence="5">
    <location>
        <begin position="209"/>
        <end position="228"/>
    </location>
</feature>
<evidence type="ECO:0000313" key="7">
    <source>
        <dbReference type="EMBL" id="MEH2552747.1"/>
    </source>
</evidence>
<feature type="transmembrane region" description="Helical" evidence="5">
    <location>
        <begin position="112"/>
        <end position="134"/>
    </location>
</feature>
<dbReference type="SUPFAM" id="SSF103473">
    <property type="entry name" value="MFS general substrate transporter"/>
    <property type="match status" value="1"/>
</dbReference>
<dbReference type="Proteomes" id="UP001364224">
    <property type="component" value="Unassembled WGS sequence"/>
</dbReference>
<dbReference type="PRINTS" id="PR01036">
    <property type="entry name" value="TCRTETB"/>
</dbReference>
<accession>A0ABU8B2L0</accession>
<dbReference type="InterPro" id="IPR005829">
    <property type="entry name" value="Sugar_transporter_CS"/>
</dbReference>
<evidence type="ECO:0000256" key="2">
    <source>
        <dbReference type="ARBA" id="ARBA00022692"/>
    </source>
</evidence>
<dbReference type="CDD" id="cd17321">
    <property type="entry name" value="MFS_MMR_MDR_like"/>
    <property type="match status" value="1"/>
</dbReference>
<dbReference type="EMBL" id="JAZHRV010000001">
    <property type="protein sequence ID" value="MEH2552747.1"/>
    <property type="molecule type" value="Genomic_DNA"/>
</dbReference>
<feature type="transmembrane region" description="Helical" evidence="5">
    <location>
        <begin position="432"/>
        <end position="457"/>
    </location>
</feature>
<evidence type="ECO:0000313" key="8">
    <source>
        <dbReference type="Proteomes" id="UP001364224"/>
    </source>
</evidence>
<evidence type="ECO:0000256" key="1">
    <source>
        <dbReference type="ARBA" id="ARBA00004141"/>
    </source>
</evidence>
<feature type="transmembrane region" description="Helical" evidence="5">
    <location>
        <begin position="337"/>
        <end position="359"/>
    </location>
</feature>
<evidence type="ECO:0000256" key="4">
    <source>
        <dbReference type="ARBA" id="ARBA00023136"/>
    </source>
</evidence>
<dbReference type="Pfam" id="PF07690">
    <property type="entry name" value="MFS_1"/>
    <property type="match status" value="1"/>
</dbReference>
<dbReference type="InterPro" id="IPR020846">
    <property type="entry name" value="MFS_dom"/>
</dbReference>
<feature type="transmembrane region" description="Helical" evidence="5">
    <location>
        <begin position="405"/>
        <end position="426"/>
    </location>
</feature>
<feature type="transmembrane region" description="Helical" evidence="5">
    <location>
        <begin position="273"/>
        <end position="295"/>
    </location>
</feature>
<dbReference type="InterPro" id="IPR011701">
    <property type="entry name" value="MFS"/>
</dbReference>
<dbReference type="InterPro" id="IPR036259">
    <property type="entry name" value="MFS_trans_sf"/>
</dbReference>
<protein>
    <submittedName>
        <fullName evidence="7">MFS family permease</fullName>
    </submittedName>
</protein>
<name>A0ABU8B2L0_9BRAD</name>
<feature type="transmembrane region" description="Helical" evidence="5">
    <location>
        <begin position="234"/>
        <end position="252"/>
    </location>
</feature>
<feature type="domain" description="Major facilitator superfamily (MFS) profile" evidence="6">
    <location>
        <begin position="21"/>
        <end position="461"/>
    </location>
</feature>
<feature type="transmembrane region" description="Helical" evidence="5">
    <location>
        <begin position="307"/>
        <end position="330"/>
    </location>
</feature>
<proteinExistence type="predicted"/>
<keyword evidence="2 5" id="KW-0812">Transmembrane</keyword>
<keyword evidence="4 5" id="KW-0472">Membrane</keyword>
<feature type="transmembrane region" description="Helical" evidence="5">
    <location>
        <begin position="174"/>
        <end position="197"/>
    </location>
</feature>
<comment type="subcellular location">
    <subcellularLocation>
        <location evidence="1">Membrane</location>
        <topology evidence="1">Multi-pass membrane protein</topology>
    </subcellularLocation>
</comment>
<dbReference type="Gene3D" id="1.20.1720.10">
    <property type="entry name" value="Multidrug resistance protein D"/>
    <property type="match status" value="1"/>
</dbReference>
<keyword evidence="8" id="KW-1185">Reference proteome</keyword>
<feature type="transmembrane region" description="Helical" evidence="5">
    <location>
        <begin position="146"/>
        <end position="168"/>
    </location>
</feature>